<dbReference type="Pfam" id="PF17403">
    <property type="entry name" value="Nrap_D2"/>
    <property type="match status" value="1"/>
</dbReference>
<evidence type="ECO:0000259" key="11">
    <source>
        <dbReference type="Pfam" id="PF17407"/>
    </source>
</evidence>
<evidence type="ECO:0000259" key="6">
    <source>
        <dbReference type="Pfam" id="PF03813"/>
    </source>
</evidence>
<feature type="domain" description="Nrap protein" evidence="7">
    <location>
        <begin position="240"/>
        <end position="384"/>
    </location>
</feature>
<dbReference type="InterPro" id="IPR035371">
    <property type="entry name" value="Nrap_D6"/>
</dbReference>
<evidence type="ECO:0000259" key="7">
    <source>
        <dbReference type="Pfam" id="PF17403"/>
    </source>
</evidence>
<sequence>MASDDVTYTDSMSFTVTELLKEVQLDYSPATTKAVDDVVSFVKQVIDKIPENFQVTADLGPRFVRDIKADKCEFKFNRPKFIEIAGSYSMQCVVKPDINVDVFIRLPKESFHEKDYLNYRYHAKRYLYLCVLKKHLTSSSIFHDVRWSTFQNEARKPILLVYPAVKLSQNAKFVVRIIPTASSLFSISKLNLGRNNVRALNQGDVLQATPMYNSSILEDMFLEDNAGFIRRTFAGWKHLGEALVLLKVWARQRSSIYCHDCLNGYLISVIMAYLATESGRNRINKSMNPMQIFRVTLDFIAKSKLWDNGIFFHPQGERNVPHKTQGRRTSLQSFPVVICDSFADFNLGFRISRNGFQELQDEASATLSCMAKYGDGGFDEIFMSRIDYPAKYDFCIRLNLKGNTEVYEPGFCLDDECWRYYEQKVLALMVQGLQDRAKYVRVIWRNTSSCCNYEEGLHSLDSEELLIGISFNSVEDGFRKVTMGPSPEEKEKALEFRKFWGDKATLRQFRDGRIAEVVVWEREEWERHLIIKDVSDHILSCHLPIPKENIIAIVDQLDFALLYGNKDPIAYSKSLLVAFDDLSKRLRLLDDIPLRVSSVQPLSSAFRFTSVFPPGPHALACENHVNVKIQKLTSTSVQPLEVMIQLEGSGNWPMDDVALEKTKSAFLLKIGESLQKNWGMTCTAAEDDVDVFMSGFAFRLKILHERGLNLVRRPSGGGQAKWVLSTDRKLFICSQHSSMINGLCGRFPTYGPVVRLAKRWVSSHLLSSLLGEEAIELLVAYLFLKPAPFSPTVSRITGFLRFLRLLSAYDWTFSALVVDINGDLTPEDEKEIHENLTSSRKNSENPESANPAMFLATPYDKKSEAWTRSSPTPTELRRLVVYATSSANLLTKLIFQDRFNSYQWECLFRTPLNVYDVVILLHRDKLPYPHRLLFPSELNQGMLVMRGRASKSFHPFLLAGVGTGIKASLEDLKDKVMIDFNPVRCFIDEIERDFPGIFKVWYDSLGGDAIGLTWDKANPKKRGRDFMDEDNQGLIDVLKTIGDAGKGFVRSVHFLKAPKLSH</sequence>
<reference evidence="12" key="1">
    <citation type="journal article" date="2025" name="Foods">
        <title>Unveiling the Microbial Signatures of Arabica Coffee Cherries: Insights into Ripeness Specific Diversity, Functional Traits, and Implications for Quality and Safety.</title>
        <authorList>
            <consortium name="RefSeq"/>
            <person name="Tenea G.N."/>
            <person name="Cifuentes V."/>
            <person name="Reyes P."/>
            <person name="Cevallos-Vallejos M."/>
        </authorList>
    </citation>
    <scope>NUCLEOTIDE SEQUENCE [LARGE SCALE GENOMIC DNA]</scope>
</reference>
<dbReference type="InterPro" id="IPR035082">
    <property type="entry name" value="Nrap_D1"/>
</dbReference>
<dbReference type="AlphaFoldDB" id="A0A6P6WXP4"/>
<proteinExistence type="inferred from homology"/>
<organism evidence="12 13">
    <name type="scientific">Coffea arabica</name>
    <name type="common">Arabian coffee</name>
    <dbReference type="NCBI Taxonomy" id="13443"/>
    <lineage>
        <taxon>Eukaryota</taxon>
        <taxon>Viridiplantae</taxon>
        <taxon>Streptophyta</taxon>
        <taxon>Embryophyta</taxon>
        <taxon>Tracheophyta</taxon>
        <taxon>Spermatophyta</taxon>
        <taxon>Magnoliopsida</taxon>
        <taxon>eudicotyledons</taxon>
        <taxon>Gunneridae</taxon>
        <taxon>Pentapetalae</taxon>
        <taxon>asterids</taxon>
        <taxon>lamiids</taxon>
        <taxon>Gentianales</taxon>
        <taxon>Rubiaceae</taxon>
        <taxon>Ixoroideae</taxon>
        <taxon>Gardenieae complex</taxon>
        <taxon>Bertiereae - Coffeeae clade</taxon>
        <taxon>Coffeeae</taxon>
        <taxon>Coffea</taxon>
    </lineage>
</organism>
<dbReference type="RefSeq" id="XP_027119466.1">
    <property type="nucleotide sequence ID" value="XM_027263665.2"/>
</dbReference>
<evidence type="ECO:0000259" key="10">
    <source>
        <dbReference type="Pfam" id="PF17406"/>
    </source>
</evidence>
<dbReference type="PANTHER" id="PTHR17972:SF0">
    <property type="entry name" value="NUCLEOLAR PROTEIN 6"/>
    <property type="match status" value="1"/>
</dbReference>
<dbReference type="InterPro" id="IPR005554">
    <property type="entry name" value="NOL6/Upt22"/>
</dbReference>
<dbReference type="OrthoDB" id="10251401at2759"/>
<feature type="domain" description="Nrap protein" evidence="6">
    <location>
        <begin position="100"/>
        <end position="232"/>
    </location>
</feature>
<dbReference type="GO" id="GO:0006364">
    <property type="term" value="P:rRNA processing"/>
    <property type="evidence" value="ECO:0007669"/>
    <property type="project" value="TreeGrafter"/>
</dbReference>
<dbReference type="InterPro" id="IPR035368">
    <property type="entry name" value="Nrap_D3"/>
</dbReference>
<feature type="domain" description="Nrap protein" evidence="11">
    <location>
        <begin position="912"/>
        <end position="1022"/>
    </location>
</feature>
<name>A0A6P6WXP4_COFAR</name>
<keyword evidence="12" id="KW-1185">Reference proteome</keyword>
<keyword evidence="4 5" id="KW-0539">Nucleus</keyword>
<feature type="domain" description="Nrap protein" evidence="10">
    <location>
        <begin position="747"/>
        <end position="909"/>
    </location>
</feature>
<protein>
    <submittedName>
        <fullName evidence="13">Uncharacterized protein isoform X1</fullName>
    </submittedName>
</protein>
<evidence type="ECO:0000259" key="9">
    <source>
        <dbReference type="Pfam" id="PF17405"/>
    </source>
</evidence>
<dbReference type="Pfam" id="PF17407">
    <property type="entry name" value="Nrap_D6"/>
    <property type="match status" value="1"/>
</dbReference>
<dbReference type="InterPro" id="IPR035369">
    <property type="entry name" value="Nrap_D4"/>
</dbReference>
<evidence type="ECO:0000256" key="1">
    <source>
        <dbReference type="ARBA" id="ARBA00004604"/>
    </source>
</evidence>
<dbReference type="GO" id="GO:0032040">
    <property type="term" value="C:small-subunit processome"/>
    <property type="evidence" value="ECO:0007669"/>
    <property type="project" value="TreeGrafter"/>
</dbReference>
<dbReference type="GO" id="GO:0032545">
    <property type="term" value="C:CURI complex"/>
    <property type="evidence" value="ECO:0007669"/>
    <property type="project" value="TreeGrafter"/>
</dbReference>
<evidence type="ECO:0000313" key="13">
    <source>
        <dbReference type="RefSeq" id="XP_027119466.1"/>
    </source>
</evidence>
<accession>A0A6P6WXP4</accession>
<gene>
    <name evidence="13" type="primary">LOC113736607</name>
</gene>
<feature type="domain" description="Nrap protein" evidence="9">
    <location>
        <begin position="567"/>
        <end position="744"/>
    </location>
</feature>
<comment type="subcellular location">
    <subcellularLocation>
        <location evidence="1 5">Nucleus</location>
        <location evidence="1 5">Nucleolus</location>
    </subcellularLocation>
</comment>
<evidence type="ECO:0000256" key="4">
    <source>
        <dbReference type="ARBA" id="ARBA00023242"/>
    </source>
</evidence>
<dbReference type="InterPro" id="IPR035367">
    <property type="entry name" value="Nrap_D2"/>
</dbReference>
<dbReference type="Gene3D" id="1.10.1410.10">
    <property type="match status" value="1"/>
</dbReference>
<evidence type="ECO:0000256" key="3">
    <source>
        <dbReference type="ARBA" id="ARBA00022884"/>
    </source>
</evidence>
<keyword evidence="3 5" id="KW-0694">RNA-binding</keyword>
<dbReference type="InterPro" id="IPR035370">
    <property type="entry name" value="Nrap_D5"/>
</dbReference>
<evidence type="ECO:0000259" key="8">
    <source>
        <dbReference type="Pfam" id="PF17404"/>
    </source>
</evidence>
<dbReference type="Pfam" id="PF17406">
    <property type="entry name" value="Nrap_D5"/>
    <property type="match status" value="1"/>
</dbReference>
<comment type="similarity">
    <text evidence="2 5">Belongs to the NRAP family.</text>
</comment>
<dbReference type="GO" id="GO:0034456">
    <property type="term" value="C:UTP-C complex"/>
    <property type="evidence" value="ECO:0007669"/>
    <property type="project" value="TreeGrafter"/>
</dbReference>
<evidence type="ECO:0000256" key="5">
    <source>
        <dbReference type="RuleBase" id="RU364032"/>
    </source>
</evidence>
<reference evidence="13" key="2">
    <citation type="submission" date="2025-08" db="UniProtKB">
        <authorList>
            <consortium name="RefSeq"/>
        </authorList>
    </citation>
    <scope>IDENTIFICATION</scope>
    <source>
        <tissue evidence="13">Leaves</tissue>
    </source>
</reference>
<dbReference type="GO" id="GO:0006409">
    <property type="term" value="P:tRNA export from nucleus"/>
    <property type="evidence" value="ECO:0007669"/>
    <property type="project" value="TreeGrafter"/>
</dbReference>
<evidence type="ECO:0000313" key="12">
    <source>
        <dbReference type="Proteomes" id="UP001652660"/>
    </source>
</evidence>
<dbReference type="GO" id="GO:0003723">
    <property type="term" value="F:RNA binding"/>
    <property type="evidence" value="ECO:0007669"/>
    <property type="project" value="UniProtKB-KW"/>
</dbReference>
<evidence type="ECO:0000256" key="2">
    <source>
        <dbReference type="ARBA" id="ARBA00006674"/>
    </source>
</evidence>
<dbReference type="Pfam" id="PF17405">
    <property type="entry name" value="Nrap_D4"/>
    <property type="match status" value="1"/>
</dbReference>
<dbReference type="Pfam" id="PF17404">
    <property type="entry name" value="Nrap_D3"/>
    <property type="match status" value="1"/>
</dbReference>
<dbReference type="PANTHER" id="PTHR17972">
    <property type="entry name" value="NUCLEOLAR RNA-ASSOCIATED PROTEIN"/>
    <property type="match status" value="1"/>
</dbReference>
<dbReference type="Pfam" id="PF03813">
    <property type="entry name" value="Nrap"/>
    <property type="match status" value="1"/>
</dbReference>
<feature type="domain" description="Nrap protein" evidence="8">
    <location>
        <begin position="390"/>
        <end position="543"/>
    </location>
</feature>
<dbReference type="Proteomes" id="UP001652660">
    <property type="component" value="Chromosome 3e"/>
</dbReference>
<dbReference type="GeneID" id="113736607"/>